<feature type="region of interest" description="Disordered" evidence="1">
    <location>
        <begin position="1"/>
        <end position="23"/>
    </location>
</feature>
<dbReference type="AlphaFoldDB" id="A0A5C5XTB0"/>
<reference evidence="2 3" key="1">
    <citation type="submission" date="2019-02" db="EMBL/GenBank/DDBJ databases">
        <title>Deep-cultivation of Planctomycetes and their phenomic and genomic characterization uncovers novel biology.</title>
        <authorList>
            <person name="Wiegand S."/>
            <person name="Jogler M."/>
            <person name="Boedeker C."/>
            <person name="Pinto D."/>
            <person name="Vollmers J."/>
            <person name="Rivas-Marin E."/>
            <person name="Kohn T."/>
            <person name="Peeters S.H."/>
            <person name="Heuer A."/>
            <person name="Rast P."/>
            <person name="Oberbeckmann S."/>
            <person name="Bunk B."/>
            <person name="Jeske O."/>
            <person name="Meyerdierks A."/>
            <person name="Storesund J.E."/>
            <person name="Kallscheuer N."/>
            <person name="Luecker S."/>
            <person name="Lage O.M."/>
            <person name="Pohl T."/>
            <person name="Merkel B.J."/>
            <person name="Hornburger P."/>
            <person name="Mueller R.-W."/>
            <person name="Bruemmer F."/>
            <person name="Labrenz M."/>
            <person name="Spormann A.M."/>
            <person name="Op Den Camp H."/>
            <person name="Overmann J."/>
            <person name="Amann R."/>
            <person name="Jetten M.S.M."/>
            <person name="Mascher T."/>
            <person name="Medema M.H."/>
            <person name="Devos D.P."/>
            <person name="Kaster A.-K."/>
            <person name="Ovreas L."/>
            <person name="Rohde M."/>
            <person name="Galperin M.Y."/>
            <person name="Jogler C."/>
        </authorList>
    </citation>
    <scope>NUCLEOTIDE SEQUENCE [LARGE SCALE GENOMIC DNA]</scope>
    <source>
        <strain evidence="2 3">Pan14r</strain>
    </source>
</reference>
<comment type="caution">
    <text evidence="2">The sequence shown here is derived from an EMBL/GenBank/DDBJ whole genome shotgun (WGS) entry which is preliminary data.</text>
</comment>
<gene>
    <name evidence="2" type="ORF">Pan14r_53510</name>
</gene>
<dbReference type="Proteomes" id="UP000317238">
    <property type="component" value="Unassembled WGS sequence"/>
</dbReference>
<evidence type="ECO:0000256" key="1">
    <source>
        <dbReference type="SAM" id="MobiDB-lite"/>
    </source>
</evidence>
<accession>A0A5C5XTB0</accession>
<dbReference type="EMBL" id="SJPL01000002">
    <property type="protein sequence ID" value="TWT65801.1"/>
    <property type="molecule type" value="Genomic_DNA"/>
</dbReference>
<name>A0A5C5XTB0_9PLAN</name>
<feature type="compositionally biased region" description="Low complexity" evidence="1">
    <location>
        <begin position="53"/>
        <end position="66"/>
    </location>
</feature>
<proteinExistence type="predicted"/>
<sequence>MVTDIADSADVGGPAASGKRDVNSWSWEMLVLGHRSQVPGSAAENGGRRPGQAGSADSAVAGASDGPSQKQR</sequence>
<evidence type="ECO:0000313" key="2">
    <source>
        <dbReference type="EMBL" id="TWT65801.1"/>
    </source>
</evidence>
<feature type="region of interest" description="Disordered" evidence="1">
    <location>
        <begin position="36"/>
        <end position="72"/>
    </location>
</feature>
<protein>
    <submittedName>
        <fullName evidence="2">Uncharacterized protein</fullName>
    </submittedName>
</protein>
<evidence type="ECO:0000313" key="3">
    <source>
        <dbReference type="Proteomes" id="UP000317238"/>
    </source>
</evidence>
<keyword evidence="3" id="KW-1185">Reference proteome</keyword>
<organism evidence="2 3">
    <name type="scientific">Crateriforma conspicua</name>
    <dbReference type="NCBI Taxonomy" id="2527996"/>
    <lineage>
        <taxon>Bacteria</taxon>
        <taxon>Pseudomonadati</taxon>
        <taxon>Planctomycetota</taxon>
        <taxon>Planctomycetia</taxon>
        <taxon>Planctomycetales</taxon>
        <taxon>Planctomycetaceae</taxon>
        <taxon>Crateriforma</taxon>
    </lineage>
</organism>